<reference evidence="9" key="1">
    <citation type="submission" date="2021-02" db="EMBL/GenBank/DDBJ databases">
        <title>First Annotated Genome of the Yellow-green Alga Tribonema minus.</title>
        <authorList>
            <person name="Mahan K.M."/>
        </authorList>
    </citation>
    <scope>NUCLEOTIDE SEQUENCE</scope>
    <source>
        <strain evidence="9">UTEX B ZZ1240</strain>
    </source>
</reference>
<dbReference type="PANTHER" id="PTHR23003:SF62">
    <property type="entry name" value="SERINE_ARGININE (SR)-TYPE SHUTTLING MRNA BINDING PROTEIN NPL3"/>
    <property type="match status" value="1"/>
</dbReference>
<evidence type="ECO:0000256" key="4">
    <source>
        <dbReference type="ARBA" id="ARBA00022884"/>
    </source>
</evidence>
<dbReference type="AlphaFoldDB" id="A0A835YQ88"/>
<evidence type="ECO:0000256" key="5">
    <source>
        <dbReference type="ARBA" id="ARBA00023242"/>
    </source>
</evidence>
<accession>A0A835YQ88</accession>
<proteinExistence type="predicted"/>
<evidence type="ECO:0000256" key="7">
    <source>
        <dbReference type="SAM" id="MobiDB-lite"/>
    </source>
</evidence>
<keyword evidence="3" id="KW-0677">Repeat</keyword>
<feature type="compositionally biased region" description="Low complexity" evidence="7">
    <location>
        <begin position="258"/>
        <end position="284"/>
    </location>
</feature>
<feature type="domain" description="RRM" evidence="8">
    <location>
        <begin position="2"/>
        <end position="77"/>
    </location>
</feature>
<dbReference type="SMART" id="SM00360">
    <property type="entry name" value="RRM"/>
    <property type="match status" value="2"/>
</dbReference>
<dbReference type="InterPro" id="IPR050374">
    <property type="entry name" value="RRT5_SRSF_SR"/>
</dbReference>
<feature type="domain" description="RRM" evidence="8">
    <location>
        <begin position="103"/>
        <end position="178"/>
    </location>
</feature>
<protein>
    <recommendedName>
        <fullName evidence="8">RRM domain-containing protein</fullName>
    </recommendedName>
</protein>
<evidence type="ECO:0000256" key="3">
    <source>
        <dbReference type="ARBA" id="ARBA00022737"/>
    </source>
</evidence>
<evidence type="ECO:0000256" key="1">
    <source>
        <dbReference type="ARBA" id="ARBA00004123"/>
    </source>
</evidence>
<comment type="caution">
    <text evidence="9">The sequence shown here is derived from an EMBL/GenBank/DDBJ whole genome shotgun (WGS) entry which is preliminary data.</text>
</comment>
<dbReference type="Gene3D" id="3.30.70.330">
    <property type="match status" value="2"/>
</dbReference>
<dbReference type="Pfam" id="PF00076">
    <property type="entry name" value="RRM_1"/>
    <property type="match status" value="2"/>
</dbReference>
<keyword evidence="5" id="KW-0539">Nucleus</keyword>
<dbReference type="InterPro" id="IPR000504">
    <property type="entry name" value="RRM_dom"/>
</dbReference>
<evidence type="ECO:0000313" key="10">
    <source>
        <dbReference type="Proteomes" id="UP000664859"/>
    </source>
</evidence>
<comment type="subcellular location">
    <subcellularLocation>
        <location evidence="1">Nucleus</location>
    </subcellularLocation>
</comment>
<dbReference type="SUPFAM" id="SSF54928">
    <property type="entry name" value="RNA-binding domain, RBD"/>
    <property type="match status" value="1"/>
</dbReference>
<dbReference type="GO" id="GO:0005737">
    <property type="term" value="C:cytoplasm"/>
    <property type="evidence" value="ECO:0007669"/>
    <property type="project" value="TreeGrafter"/>
</dbReference>
<feature type="compositionally biased region" description="Gly residues" evidence="7">
    <location>
        <begin position="179"/>
        <end position="188"/>
    </location>
</feature>
<dbReference type="GO" id="GO:0003729">
    <property type="term" value="F:mRNA binding"/>
    <property type="evidence" value="ECO:0007669"/>
    <property type="project" value="TreeGrafter"/>
</dbReference>
<keyword evidence="10" id="KW-1185">Reference proteome</keyword>
<feature type="compositionally biased region" description="Low complexity" evidence="7">
    <location>
        <begin position="226"/>
        <end position="243"/>
    </location>
</feature>
<evidence type="ECO:0000256" key="6">
    <source>
        <dbReference type="PROSITE-ProRule" id="PRU00176"/>
    </source>
</evidence>
<feature type="compositionally biased region" description="Gly residues" evidence="7">
    <location>
        <begin position="80"/>
        <end position="96"/>
    </location>
</feature>
<dbReference type="InterPro" id="IPR035979">
    <property type="entry name" value="RBD_domain_sf"/>
</dbReference>
<dbReference type="GO" id="GO:0006397">
    <property type="term" value="P:mRNA processing"/>
    <property type="evidence" value="ECO:0007669"/>
    <property type="project" value="UniProtKB-KW"/>
</dbReference>
<feature type="region of interest" description="Disordered" evidence="7">
    <location>
        <begin position="173"/>
        <end position="284"/>
    </location>
</feature>
<name>A0A835YQ88_9STRA</name>
<organism evidence="9 10">
    <name type="scientific">Tribonema minus</name>
    <dbReference type="NCBI Taxonomy" id="303371"/>
    <lineage>
        <taxon>Eukaryota</taxon>
        <taxon>Sar</taxon>
        <taxon>Stramenopiles</taxon>
        <taxon>Ochrophyta</taxon>
        <taxon>PX clade</taxon>
        <taxon>Xanthophyceae</taxon>
        <taxon>Tribonematales</taxon>
        <taxon>Tribonemataceae</taxon>
        <taxon>Tribonema</taxon>
    </lineage>
</organism>
<evidence type="ECO:0000313" key="9">
    <source>
        <dbReference type="EMBL" id="KAG5179552.1"/>
    </source>
</evidence>
<dbReference type="Proteomes" id="UP000664859">
    <property type="component" value="Unassembled WGS sequence"/>
</dbReference>
<dbReference type="PROSITE" id="PS50102">
    <property type="entry name" value="RRM"/>
    <property type="match status" value="2"/>
</dbReference>
<keyword evidence="4 6" id="KW-0694">RNA-binding</keyword>
<keyword evidence="2" id="KW-0507">mRNA processing</keyword>
<feature type="region of interest" description="Disordered" evidence="7">
    <location>
        <begin position="77"/>
        <end position="96"/>
    </location>
</feature>
<evidence type="ECO:0000259" key="8">
    <source>
        <dbReference type="PROSITE" id="PS50102"/>
    </source>
</evidence>
<gene>
    <name evidence="9" type="ORF">JKP88DRAFT_326715</name>
</gene>
<dbReference type="PANTHER" id="PTHR23003">
    <property type="entry name" value="RNA RECOGNITION MOTIF RRM DOMAIN CONTAINING PROTEIN"/>
    <property type="match status" value="1"/>
</dbReference>
<dbReference type="GO" id="GO:0005634">
    <property type="term" value="C:nucleus"/>
    <property type="evidence" value="ECO:0007669"/>
    <property type="project" value="UniProtKB-SubCell"/>
</dbReference>
<dbReference type="InterPro" id="IPR012677">
    <property type="entry name" value="Nucleotide-bd_a/b_plait_sf"/>
</dbReference>
<dbReference type="EMBL" id="JAFCMP010000457">
    <property type="protein sequence ID" value="KAG5179552.1"/>
    <property type="molecule type" value="Genomic_DNA"/>
</dbReference>
<feature type="compositionally biased region" description="Basic residues" evidence="7">
    <location>
        <begin position="211"/>
        <end position="225"/>
    </location>
</feature>
<evidence type="ECO:0000256" key="2">
    <source>
        <dbReference type="ARBA" id="ARBA00022664"/>
    </source>
</evidence>
<dbReference type="OrthoDB" id="1099063at2759"/>
<sequence>MARVYVGNLPMNVREKDVEDLFYKFGRIRDIDLKTPARPPAFAFVAFDDVRDAEDAVRARDGYEMDGERLRVELARGARGPPGMGGRGGFGGQPMGGGRQTEWRVIVTGLPPSASWQDLKDHMRKAGDVVYTDVDHRGGGIVHYNTRDDMEYALRKLDDSEFRNPFDHSFIRVLPHRGASGGRGGGGGGRRDSRSRSPPRRRRASYSSSRSRSRSRSPPRRRRSRSASSRSRSRSPSPAAARSNGDGGGAERMEEDSGAAAAGAAEAADAAGGAGADMAAVEDE</sequence>